<dbReference type="EMBL" id="CP000878">
    <property type="protein sequence ID" value="ABX08663.1"/>
    <property type="molecule type" value="Genomic_DNA"/>
</dbReference>
<dbReference type="Proteomes" id="UP000000788">
    <property type="component" value="Chromosome"/>
</dbReference>
<sequence>MLCIATNRGYGKLILAMELIGNSLERNSLKMATEDYYREQADFYRNSDAYLRMKDLYPILQSSINDCKNETLIT</sequence>
<keyword evidence="2" id="KW-1185">Reference proteome</keyword>
<protein>
    <submittedName>
        <fullName evidence="1">Uncharacterized protein</fullName>
    </submittedName>
</protein>
<gene>
    <name evidence="1" type="ordered locus">P9211_07321</name>
</gene>
<organism evidence="1 2">
    <name type="scientific">Prochlorococcus marinus (strain MIT 9211)</name>
    <dbReference type="NCBI Taxonomy" id="93059"/>
    <lineage>
        <taxon>Bacteria</taxon>
        <taxon>Bacillati</taxon>
        <taxon>Cyanobacteriota</taxon>
        <taxon>Cyanophyceae</taxon>
        <taxon>Synechococcales</taxon>
        <taxon>Prochlorococcaceae</taxon>
        <taxon>Prochlorococcus</taxon>
    </lineage>
</organism>
<name>A9BA01_PROM4</name>
<dbReference type="HOGENOM" id="CLU_2684860_0_0_3"/>
<proteinExistence type="predicted"/>
<reference evidence="1 2" key="1">
    <citation type="journal article" date="2007" name="PLoS Genet.">
        <title>Patterns and implications of gene gain and loss in the evolution of Prochlorococcus.</title>
        <authorList>
            <person name="Kettler G.C."/>
            <person name="Martiny A.C."/>
            <person name="Huang K."/>
            <person name="Zucker J."/>
            <person name="Coleman M.L."/>
            <person name="Rodrigue S."/>
            <person name="Chen F."/>
            <person name="Lapidus A."/>
            <person name="Ferriera S."/>
            <person name="Johnson J."/>
            <person name="Steglich C."/>
            <person name="Church G.M."/>
            <person name="Richardson P."/>
            <person name="Chisholm S.W."/>
        </authorList>
    </citation>
    <scope>NUCLEOTIDE SEQUENCE [LARGE SCALE GENOMIC DNA]</scope>
    <source>
        <strain evidence="2">MIT 9211</strain>
    </source>
</reference>
<dbReference type="AlphaFoldDB" id="A9BA01"/>
<evidence type="ECO:0000313" key="2">
    <source>
        <dbReference type="Proteomes" id="UP000000788"/>
    </source>
</evidence>
<evidence type="ECO:0000313" key="1">
    <source>
        <dbReference type="EMBL" id="ABX08663.1"/>
    </source>
</evidence>
<dbReference type="KEGG" id="pmj:P9211_07321"/>
<accession>A9BA01</accession>